<dbReference type="HOGENOM" id="CLU_1961793_0_0_1"/>
<evidence type="ECO:0000256" key="1">
    <source>
        <dbReference type="SAM" id="Phobius"/>
    </source>
</evidence>
<sequence length="128" mass="15263">MKFGFRWIRRWVRSRSSPIPVDKAELWEKRIAFAYFFCAWNLLAVVGYQYLNADKLGIKIDTEETLAEKLIRKANMQNVTFYRMKNLSYEGKRNVDAGELEEKHKQRLEALAEKHKEGFEELEKSELE</sequence>
<gene>
    <name evidence="2" type="ORF">DAPPUDRAFT_302659</name>
</gene>
<dbReference type="EMBL" id="GL732540">
    <property type="protein sequence ID" value="EFX82292.1"/>
    <property type="molecule type" value="Genomic_DNA"/>
</dbReference>
<name>E9GEL2_DAPPU</name>
<keyword evidence="1" id="KW-1133">Transmembrane helix</keyword>
<organism evidence="2 3">
    <name type="scientific">Daphnia pulex</name>
    <name type="common">Water flea</name>
    <dbReference type="NCBI Taxonomy" id="6669"/>
    <lineage>
        <taxon>Eukaryota</taxon>
        <taxon>Metazoa</taxon>
        <taxon>Ecdysozoa</taxon>
        <taxon>Arthropoda</taxon>
        <taxon>Crustacea</taxon>
        <taxon>Branchiopoda</taxon>
        <taxon>Diplostraca</taxon>
        <taxon>Cladocera</taxon>
        <taxon>Anomopoda</taxon>
        <taxon>Daphniidae</taxon>
        <taxon>Daphnia</taxon>
    </lineage>
</organism>
<proteinExistence type="predicted"/>
<dbReference type="InParanoid" id="E9GEL2"/>
<keyword evidence="1" id="KW-0472">Membrane</keyword>
<accession>E9GEL2</accession>
<keyword evidence="1" id="KW-0812">Transmembrane</keyword>
<dbReference type="Proteomes" id="UP000000305">
    <property type="component" value="Unassembled WGS sequence"/>
</dbReference>
<reference evidence="2 3" key="1">
    <citation type="journal article" date="2011" name="Science">
        <title>The ecoresponsive genome of Daphnia pulex.</title>
        <authorList>
            <person name="Colbourne J.K."/>
            <person name="Pfrender M.E."/>
            <person name="Gilbert D."/>
            <person name="Thomas W.K."/>
            <person name="Tucker A."/>
            <person name="Oakley T.H."/>
            <person name="Tokishita S."/>
            <person name="Aerts A."/>
            <person name="Arnold G.J."/>
            <person name="Basu M.K."/>
            <person name="Bauer D.J."/>
            <person name="Caceres C.E."/>
            <person name="Carmel L."/>
            <person name="Casola C."/>
            <person name="Choi J.H."/>
            <person name="Detter J.C."/>
            <person name="Dong Q."/>
            <person name="Dusheyko S."/>
            <person name="Eads B.D."/>
            <person name="Frohlich T."/>
            <person name="Geiler-Samerotte K.A."/>
            <person name="Gerlach D."/>
            <person name="Hatcher P."/>
            <person name="Jogdeo S."/>
            <person name="Krijgsveld J."/>
            <person name="Kriventseva E.V."/>
            <person name="Kultz D."/>
            <person name="Laforsch C."/>
            <person name="Lindquist E."/>
            <person name="Lopez J."/>
            <person name="Manak J.R."/>
            <person name="Muller J."/>
            <person name="Pangilinan J."/>
            <person name="Patwardhan R.P."/>
            <person name="Pitluck S."/>
            <person name="Pritham E.J."/>
            <person name="Rechtsteiner A."/>
            <person name="Rho M."/>
            <person name="Rogozin I.B."/>
            <person name="Sakarya O."/>
            <person name="Salamov A."/>
            <person name="Schaack S."/>
            <person name="Shapiro H."/>
            <person name="Shiga Y."/>
            <person name="Skalitzky C."/>
            <person name="Smith Z."/>
            <person name="Souvorov A."/>
            <person name="Sung W."/>
            <person name="Tang Z."/>
            <person name="Tsuchiya D."/>
            <person name="Tu H."/>
            <person name="Vos H."/>
            <person name="Wang M."/>
            <person name="Wolf Y.I."/>
            <person name="Yamagata H."/>
            <person name="Yamada T."/>
            <person name="Ye Y."/>
            <person name="Shaw J.R."/>
            <person name="Andrews J."/>
            <person name="Crease T.J."/>
            <person name="Tang H."/>
            <person name="Lucas S.M."/>
            <person name="Robertson H.M."/>
            <person name="Bork P."/>
            <person name="Koonin E.V."/>
            <person name="Zdobnov E.M."/>
            <person name="Grigoriev I.V."/>
            <person name="Lynch M."/>
            <person name="Boore J.L."/>
        </authorList>
    </citation>
    <scope>NUCLEOTIDE SEQUENCE [LARGE SCALE GENOMIC DNA]</scope>
</reference>
<feature type="transmembrane region" description="Helical" evidence="1">
    <location>
        <begin position="32"/>
        <end position="51"/>
    </location>
</feature>
<evidence type="ECO:0000313" key="3">
    <source>
        <dbReference type="Proteomes" id="UP000000305"/>
    </source>
</evidence>
<protein>
    <submittedName>
        <fullName evidence="2">Uncharacterized protein</fullName>
    </submittedName>
</protein>
<keyword evidence="3" id="KW-1185">Reference proteome</keyword>
<dbReference type="AlphaFoldDB" id="E9GEL2"/>
<dbReference type="KEGG" id="dpx:DAPPUDRAFT_302659"/>
<evidence type="ECO:0000313" key="2">
    <source>
        <dbReference type="EMBL" id="EFX82292.1"/>
    </source>
</evidence>
<dbReference type="OrthoDB" id="6354412at2759"/>